<dbReference type="InterPro" id="IPR054738">
    <property type="entry name" value="Siphovirus-type_tail_C"/>
</dbReference>
<accession>A0A3R5ZQV0</accession>
<evidence type="ECO:0000259" key="1">
    <source>
        <dbReference type="Pfam" id="PF22768"/>
    </source>
</evidence>
<gene>
    <name evidence="2" type="ORF">DWY29_10295</name>
</gene>
<evidence type="ECO:0000313" key="3">
    <source>
        <dbReference type="Proteomes" id="UP000285820"/>
    </source>
</evidence>
<dbReference type="RefSeq" id="WP_118126283.1">
    <property type="nucleotide sequence ID" value="NZ_QRUN01000014.1"/>
</dbReference>
<name>A0A3R5ZQV0_9FIRM</name>
<reference evidence="2 3" key="1">
    <citation type="submission" date="2018-08" db="EMBL/GenBank/DDBJ databases">
        <title>A genome reference for cultivated species of the human gut microbiota.</title>
        <authorList>
            <person name="Zou Y."/>
            <person name="Xue W."/>
            <person name="Luo G."/>
        </authorList>
    </citation>
    <scope>NUCLEOTIDE SEQUENCE [LARGE SCALE GENOMIC DNA]</scope>
    <source>
        <strain evidence="2 3">AF24-4</strain>
    </source>
</reference>
<protein>
    <recommendedName>
        <fullName evidence="1">Siphovirus-type tail component C-terminal domain-containing protein</fullName>
    </recommendedName>
</protein>
<feature type="domain" description="Siphovirus-type tail component C-terminal" evidence="1">
    <location>
        <begin position="186"/>
        <end position="288"/>
    </location>
</feature>
<evidence type="ECO:0000313" key="2">
    <source>
        <dbReference type="EMBL" id="RGR67432.1"/>
    </source>
</evidence>
<comment type="caution">
    <text evidence="2">The sequence shown here is derived from an EMBL/GenBank/DDBJ whole genome shotgun (WGS) entry which is preliminary data.</text>
</comment>
<dbReference type="Pfam" id="PF22768">
    <property type="entry name" value="SPP1_Dit"/>
    <property type="match status" value="1"/>
</dbReference>
<sequence length="291" mass="32302">MDTKVCIRFVRSDEREFLIDGTDWKIPSKGLDGFGSYENDITTVDNAVGDGGIIVSDRIAPKDRTVTAISRNPYLNDALRKSAISFFNPKFDYKMYITYMGITRWVEGKIYKFSIPSQNVNRAMEMSITLLSPNPFFKSYDNFGKNIASVVGMCGFPYLCSITSGTPKGITGGKFNFAKKVLLDNDGDVETYCKAVISANGDVVNPKIIINDNYVRVLDNMKANDVIIIDFTQNPPTVKKNGVNFIGHCDRTSAFDDMELPVGSSEISFDADTGSNLMNVSIYYNKLYGAI</sequence>
<dbReference type="Proteomes" id="UP000285820">
    <property type="component" value="Unassembled WGS sequence"/>
</dbReference>
<proteinExistence type="predicted"/>
<dbReference type="EMBL" id="QRUN01000014">
    <property type="protein sequence ID" value="RGR67432.1"/>
    <property type="molecule type" value="Genomic_DNA"/>
</dbReference>
<organism evidence="2 3">
    <name type="scientific">Roseburia inulinivorans</name>
    <dbReference type="NCBI Taxonomy" id="360807"/>
    <lineage>
        <taxon>Bacteria</taxon>
        <taxon>Bacillati</taxon>
        <taxon>Bacillota</taxon>
        <taxon>Clostridia</taxon>
        <taxon>Lachnospirales</taxon>
        <taxon>Lachnospiraceae</taxon>
        <taxon>Roseburia</taxon>
    </lineage>
</organism>
<dbReference type="Gene3D" id="2.60.120.860">
    <property type="match status" value="1"/>
</dbReference>
<dbReference type="AlphaFoldDB" id="A0A3R5ZQV0"/>